<protein>
    <submittedName>
        <fullName evidence="1">Uncharacterized protein</fullName>
    </submittedName>
</protein>
<sequence length="430" mass="49244">MYTNEQLNAIYASKIGIEFEFFANEGLDEVKRGLSQALNKQIRIEEQAHSEFTPSDEVFKLEPDNSGGTGMIEMVTGPLPFVEAKLIIAKTLKWIRENGSTNERCSIHINVAFDGKKLGTPTNVSSLDIGKFVLNFNEDKIYEAFPNRKDSVYAKSIKFIVPLSGMTQPSPERISWKNYMFVSEKYYGVNFSKLPKNYIEFRYLGGKDYEKKYNTIMDLTEHFVLSLYETLTDPIYNQQDIEKLDRILEKHSGIVESYKDYQTFKKKFPKIQLMVDLKTYDQIVETFYPKMREELFNLLTKAGLKEGLVNYDADTGRMQLKNAELMRCFEIRGVDIVDCKVQGNILNCDIFSSEIINSSLFESNLFGASDVAGSKIEDSYVSKNVMCKDSYVFGVRGVFSGEMEGGIFRKGRATKMAKFENTEIIEIEKI</sequence>
<evidence type="ECO:0000313" key="1">
    <source>
        <dbReference type="EMBL" id="QPI16300.1"/>
    </source>
</evidence>
<gene>
    <name evidence="1" type="ORF">NIOZUU157_00188</name>
</gene>
<name>A0A7S9XH73_9VIRU</name>
<reference evidence="1" key="1">
    <citation type="submission" date="2020-08" db="EMBL/GenBank/DDBJ databases">
        <title>Bridging the membrane lipid divide: bacteria of the FCB group superphylum have the potential to synthesize archaeal ether lipids.</title>
        <authorList>
            <person name="Villanueva L."/>
            <person name="von Meijenfeldt F.A.B."/>
            <person name="Westbye A.B."/>
            <person name="Yadav S."/>
            <person name="Hopmans E.C."/>
            <person name="Dutilh B.E."/>
            <person name="Sinninghe Damste J.S."/>
        </authorList>
    </citation>
    <scope>NUCLEOTIDE SEQUENCE</scope>
    <source>
        <strain evidence="1">NIOZ-UU157</strain>
    </source>
</reference>
<organism evidence="1">
    <name type="scientific">Virus NIOZ-UU157</name>
    <dbReference type="NCBI Taxonomy" id="2763269"/>
    <lineage>
        <taxon>Viruses</taxon>
    </lineage>
</organism>
<accession>A0A7S9XH73</accession>
<proteinExistence type="predicted"/>
<dbReference type="EMBL" id="MW030553">
    <property type="protein sequence ID" value="QPI16300.1"/>
    <property type="molecule type" value="Genomic_DNA"/>
</dbReference>